<dbReference type="HAMAP" id="MF_00445">
    <property type="entry name" value="NDH1_NuoN_1"/>
    <property type="match status" value="1"/>
</dbReference>
<evidence type="ECO:0000313" key="8">
    <source>
        <dbReference type="EMBL" id="TXL66015.1"/>
    </source>
</evidence>
<dbReference type="GO" id="GO:0005886">
    <property type="term" value="C:plasma membrane"/>
    <property type="evidence" value="ECO:0007669"/>
    <property type="project" value="UniProtKB-SubCell"/>
</dbReference>
<keyword evidence="5" id="KW-1278">Translocase</keyword>
<protein>
    <recommendedName>
        <fullName evidence="5">NADH-quinone oxidoreductase subunit N</fullName>
        <ecNumber evidence="5">7.1.1.-</ecNumber>
    </recommendedName>
    <alternativeName>
        <fullName evidence="5">NADH dehydrogenase I subunit N</fullName>
    </alternativeName>
    <alternativeName>
        <fullName evidence="5">NDH-1 subunit N</fullName>
    </alternativeName>
</protein>
<evidence type="ECO:0000313" key="9">
    <source>
        <dbReference type="Proteomes" id="UP000321548"/>
    </source>
</evidence>
<dbReference type="GO" id="GO:0012505">
    <property type="term" value="C:endomembrane system"/>
    <property type="evidence" value="ECO:0007669"/>
    <property type="project" value="UniProtKB-SubCell"/>
</dbReference>
<feature type="transmembrane region" description="Helical" evidence="5">
    <location>
        <begin position="301"/>
        <end position="322"/>
    </location>
</feature>
<feature type="transmembrane region" description="Helical" evidence="5">
    <location>
        <begin position="379"/>
        <end position="402"/>
    </location>
</feature>
<feature type="transmembrane region" description="Helical" evidence="5">
    <location>
        <begin position="275"/>
        <end position="294"/>
    </location>
</feature>
<dbReference type="EC" id="7.1.1.-" evidence="5"/>
<comment type="subcellular location">
    <subcellularLocation>
        <location evidence="5">Cell membrane</location>
        <topology evidence="5">Multi-pass membrane protein</topology>
    </subcellularLocation>
    <subcellularLocation>
        <location evidence="1">Endomembrane system</location>
        <topology evidence="1">Multi-pass membrane protein</topology>
    </subcellularLocation>
    <subcellularLocation>
        <location evidence="6">Membrane</location>
        <topology evidence="6">Multi-pass membrane protein</topology>
    </subcellularLocation>
</comment>
<comment type="function">
    <text evidence="5">NDH-1 shuttles electrons from NADH, via FMN and iron-sulfur (Fe-S) centers, to quinones in the respiratory chain. The immediate electron acceptor for the enzyme in this species is believed to be ubiquinone. Couples the redox reaction to proton translocation (for every two electrons transferred, four hydrogen ions are translocated across the cytoplasmic membrane), and thus conserves the redox energy in a proton gradient.</text>
</comment>
<keyword evidence="5" id="KW-0520">NAD</keyword>
<name>A0A5C8NY79_9BURK</name>
<dbReference type="InterPro" id="IPR001750">
    <property type="entry name" value="ND/Mrp_TM"/>
</dbReference>
<feature type="transmembrane region" description="Helical" evidence="5">
    <location>
        <begin position="337"/>
        <end position="358"/>
    </location>
</feature>
<keyword evidence="9" id="KW-1185">Reference proteome</keyword>
<evidence type="ECO:0000256" key="1">
    <source>
        <dbReference type="ARBA" id="ARBA00004127"/>
    </source>
</evidence>
<comment type="catalytic activity">
    <reaction evidence="5">
        <text>a quinone + NADH + 5 H(+)(in) = a quinol + NAD(+) + 4 H(+)(out)</text>
        <dbReference type="Rhea" id="RHEA:57888"/>
        <dbReference type="ChEBI" id="CHEBI:15378"/>
        <dbReference type="ChEBI" id="CHEBI:24646"/>
        <dbReference type="ChEBI" id="CHEBI:57540"/>
        <dbReference type="ChEBI" id="CHEBI:57945"/>
        <dbReference type="ChEBI" id="CHEBI:132124"/>
    </reaction>
</comment>
<dbReference type="RefSeq" id="WP_147703929.1">
    <property type="nucleotide sequence ID" value="NZ_VDUY01000003.1"/>
</dbReference>
<comment type="subunit">
    <text evidence="5">NDH-1 is composed of 14 different subunits. Subunits NuoA, H, J, K, L, M, N constitute the membrane sector of the complex.</text>
</comment>
<feature type="transmembrane region" description="Helical" evidence="5">
    <location>
        <begin position="6"/>
        <end position="27"/>
    </location>
</feature>
<gene>
    <name evidence="5 8" type="primary">nuoN</name>
    <name evidence="8" type="ORF">FHP08_08025</name>
</gene>
<dbReference type="GO" id="GO:0050136">
    <property type="term" value="F:NADH dehydrogenase (quinone) (non-electrogenic) activity"/>
    <property type="evidence" value="ECO:0007669"/>
    <property type="project" value="UniProtKB-UniRule"/>
</dbReference>
<keyword evidence="8" id="KW-0560">Oxidoreductase</keyword>
<evidence type="ECO:0000256" key="2">
    <source>
        <dbReference type="ARBA" id="ARBA00022692"/>
    </source>
</evidence>
<evidence type="ECO:0000256" key="5">
    <source>
        <dbReference type="HAMAP-Rule" id="MF_00445"/>
    </source>
</evidence>
<sequence>MNAESLNILAALPEIVLLVATCCVLLIEAMVKSPGRPSSLTLALVAMAFPAAVLIGQSGAAGTQYAFSGMYVADPLANLLKLCAIVAVAAALIYGGRYTAERDMPRSEFHTLALLSLLGQMVMISAGNLLVIYLGLELMSLSLYALAALRRDDNPSTEAAMKYFVLGALASGFLLYGMSMIYGGAGSLDLAEISLRFDMGLANPMVFSFGVVFLVAGLAFKLGAVPFHMWLPDVYQGTPTSATLLIAGAPKLAAFAIAFRLLVEGLPGVANDWQAMILVLAVASLAVGNIVAIAQTNLKRMLAWSTIAQVGFVLLGFLSGIVDGDGGAVPTAWGASLFYVITYVLTTLGTFGLVQLLSRRGFECDRISDLKGLNARSPWMALVMLILMFSLAGIPPLVGFYAKLAVLTAAVEAGLVWLAVVAVLFSLVGAFYYLRVVKVMYFDAPTDTAPIEAGNGARATLAVNGAAVLLLGIVPGPLMALCLEAIRAAVVG</sequence>
<dbReference type="GO" id="GO:0042773">
    <property type="term" value="P:ATP synthesis coupled electron transport"/>
    <property type="evidence" value="ECO:0007669"/>
    <property type="project" value="InterPro"/>
</dbReference>
<dbReference type="PANTHER" id="PTHR22773">
    <property type="entry name" value="NADH DEHYDROGENASE"/>
    <property type="match status" value="1"/>
</dbReference>
<accession>A0A5C8NY79</accession>
<dbReference type="Pfam" id="PF00361">
    <property type="entry name" value="Proton_antipo_M"/>
    <property type="match status" value="1"/>
</dbReference>
<keyword evidence="3 5" id="KW-1133">Transmembrane helix</keyword>
<dbReference type="InterPro" id="IPR010096">
    <property type="entry name" value="NADH-Q_OxRdtase_suN/2"/>
</dbReference>
<evidence type="ECO:0000259" key="7">
    <source>
        <dbReference type="Pfam" id="PF00361"/>
    </source>
</evidence>
<proteinExistence type="inferred from homology"/>
<dbReference type="OrthoDB" id="9768329at2"/>
<dbReference type="GO" id="GO:0048038">
    <property type="term" value="F:quinone binding"/>
    <property type="evidence" value="ECO:0007669"/>
    <property type="project" value="UniProtKB-KW"/>
</dbReference>
<dbReference type="PRINTS" id="PR01434">
    <property type="entry name" value="NADHDHGNASE5"/>
</dbReference>
<keyword evidence="5" id="KW-0874">Quinone</keyword>
<evidence type="ECO:0000256" key="6">
    <source>
        <dbReference type="RuleBase" id="RU000320"/>
    </source>
</evidence>
<comment type="similarity">
    <text evidence="5">Belongs to the complex I subunit 2 family.</text>
</comment>
<feature type="transmembrane region" description="Helical" evidence="5">
    <location>
        <begin position="414"/>
        <end position="434"/>
    </location>
</feature>
<feature type="transmembrane region" description="Helical" evidence="5">
    <location>
        <begin position="205"/>
        <end position="231"/>
    </location>
</feature>
<evidence type="ECO:0000256" key="3">
    <source>
        <dbReference type="ARBA" id="ARBA00022989"/>
    </source>
</evidence>
<feature type="transmembrane region" description="Helical" evidence="5">
    <location>
        <begin position="130"/>
        <end position="149"/>
    </location>
</feature>
<evidence type="ECO:0000256" key="4">
    <source>
        <dbReference type="ARBA" id="ARBA00023136"/>
    </source>
</evidence>
<keyword evidence="4 5" id="KW-0472">Membrane</keyword>
<dbReference type="Proteomes" id="UP000321548">
    <property type="component" value="Unassembled WGS sequence"/>
</dbReference>
<feature type="transmembrane region" description="Helical" evidence="5">
    <location>
        <begin position="161"/>
        <end position="185"/>
    </location>
</feature>
<feature type="domain" description="NADH:quinone oxidoreductase/Mrp antiporter transmembrane" evidence="7">
    <location>
        <begin position="126"/>
        <end position="426"/>
    </location>
</feature>
<reference evidence="8 9" key="1">
    <citation type="submission" date="2019-06" db="EMBL/GenBank/DDBJ databases">
        <title>Quisquiliibacterium sp. nov., isolated from a maize field.</title>
        <authorList>
            <person name="Lin S.-Y."/>
            <person name="Tsai C.-F."/>
            <person name="Young C.-C."/>
        </authorList>
    </citation>
    <scope>NUCLEOTIDE SEQUENCE [LARGE SCALE GENOMIC DNA]</scope>
    <source>
        <strain evidence="8 9">CC-CFT501</strain>
    </source>
</reference>
<keyword evidence="5" id="KW-1003">Cell membrane</keyword>
<keyword evidence="2 5" id="KW-0812">Transmembrane</keyword>
<dbReference type="AlphaFoldDB" id="A0A5C8NY79"/>
<keyword evidence="5" id="KW-0830">Ubiquinone</keyword>
<organism evidence="8 9">
    <name type="scientific">Zeimonas arvi</name>
    <dbReference type="NCBI Taxonomy" id="2498847"/>
    <lineage>
        <taxon>Bacteria</taxon>
        <taxon>Pseudomonadati</taxon>
        <taxon>Pseudomonadota</taxon>
        <taxon>Betaproteobacteria</taxon>
        <taxon>Burkholderiales</taxon>
        <taxon>Burkholderiaceae</taxon>
        <taxon>Zeimonas</taxon>
    </lineage>
</organism>
<feature type="transmembrane region" description="Helical" evidence="5">
    <location>
        <begin position="243"/>
        <end position="263"/>
    </location>
</feature>
<feature type="transmembrane region" description="Helical" evidence="5">
    <location>
        <begin position="76"/>
        <end position="95"/>
    </location>
</feature>
<feature type="transmembrane region" description="Helical" evidence="5">
    <location>
        <begin position="39"/>
        <end position="56"/>
    </location>
</feature>
<keyword evidence="5" id="KW-0813">Transport</keyword>
<dbReference type="GO" id="GO:0008137">
    <property type="term" value="F:NADH dehydrogenase (ubiquinone) activity"/>
    <property type="evidence" value="ECO:0007669"/>
    <property type="project" value="InterPro"/>
</dbReference>
<dbReference type="NCBIfam" id="NF004442">
    <property type="entry name" value="PRK05777.1-5"/>
    <property type="match status" value="1"/>
</dbReference>
<dbReference type="EMBL" id="VDUY01000003">
    <property type="protein sequence ID" value="TXL66015.1"/>
    <property type="molecule type" value="Genomic_DNA"/>
</dbReference>
<dbReference type="NCBIfam" id="TIGR01770">
    <property type="entry name" value="NDH_I_N"/>
    <property type="match status" value="1"/>
</dbReference>
<comment type="caution">
    <text evidence="8">The sequence shown here is derived from an EMBL/GenBank/DDBJ whole genome shotgun (WGS) entry which is preliminary data.</text>
</comment>